<dbReference type="EMBL" id="QRCM01000001">
    <property type="protein sequence ID" value="TXG90075.1"/>
    <property type="molecule type" value="Genomic_DNA"/>
</dbReference>
<dbReference type="Proteomes" id="UP000471120">
    <property type="component" value="Unassembled WGS sequence"/>
</dbReference>
<evidence type="ECO:0000256" key="5">
    <source>
        <dbReference type="ARBA" id="ARBA00022827"/>
    </source>
</evidence>
<dbReference type="EC" id="1.1.5.3" evidence="7"/>
<keyword evidence="4" id="KW-0319">Glycerol metabolism</keyword>
<dbReference type="Pfam" id="PF01266">
    <property type="entry name" value="DAO"/>
    <property type="match status" value="1"/>
</dbReference>
<dbReference type="GO" id="GO:0006071">
    <property type="term" value="P:glycerol metabolic process"/>
    <property type="evidence" value="ECO:0007669"/>
    <property type="project" value="UniProtKB-KW"/>
</dbReference>
<dbReference type="Gene3D" id="1.10.8.870">
    <property type="entry name" value="Alpha-glycerophosphate oxidase, cap domain"/>
    <property type="match status" value="1"/>
</dbReference>
<evidence type="ECO:0000259" key="8">
    <source>
        <dbReference type="Pfam" id="PF01266"/>
    </source>
</evidence>
<evidence type="ECO:0000256" key="6">
    <source>
        <dbReference type="ARBA" id="ARBA00023002"/>
    </source>
</evidence>
<evidence type="ECO:0000256" key="2">
    <source>
        <dbReference type="ARBA" id="ARBA00007330"/>
    </source>
</evidence>
<accession>A0A6P2CC25</accession>
<dbReference type="Gene3D" id="3.50.50.60">
    <property type="entry name" value="FAD/NAD(P)-binding domain"/>
    <property type="match status" value="1"/>
</dbReference>
<dbReference type="InterPro" id="IPR036188">
    <property type="entry name" value="FAD/NAD-bd_sf"/>
</dbReference>
<dbReference type="SUPFAM" id="SSF51905">
    <property type="entry name" value="FAD/NAD(P)-binding domain"/>
    <property type="match status" value="1"/>
</dbReference>
<dbReference type="PRINTS" id="PR01001">
    <property type="entry name" value="FADG3PDH"/>
</dbReference>
<evidence type="ECO:0000256" key="4">
    <source>
        <dbReference type="ARBA" id="ARBA00022798"/>
    </source>
</evidence>
<evidence type="ECO:0000256" key="3">
    <source>
        <dbReference type="ARBA" id="ARBA00022630"/>
    </source>
</evidence>
<dbReference type="GO" id="GO:0046168">
    <property type="term" value="P:glycerol-3-phosphate catabolic process"/>
    <property type="evidence" value="ECO:0007669"/>
    <property type="project" value="TreeGrafter"/>
</dbReference>
<comment type="caution">
    <text evidence="10">The sequence shown here is derived from an EMBL/GenBank/DDBJ whole genome shotgun (WGS) entry which is preliminary data.</text>
</comment>
<dbReference type="PROSITE" id="PS00977">
    <property type="entry name" value="FAD_G3PDH_1"/>
    <property type="match status" value="1"/>
</dbReference>
<evidence type="ECO:0000313" key="11">
    <source>
        <dbReference type="Proteomes" id="UP000471120"/>
    </source>
</evidence>
<dbReference type="RefSeq" id="WP_010837916.1">
    <property type="nucleotide sequence ID" value="NZ_QRCM01000001.1"/>
</dbReference>
<dbReference type="PROSITE" id="PS00978">
    <property type="entry name" value="FAD_G3PDH_2"/>
    <property type="match status" value="1"/>
</dbReference>
<dbReference type="PANTHER" id="PTHR11985">
    <property type="entry name" value="GLYCEROL-3-PHOSPHATE DEHYDROGENASE"/>
    <property type="match status" value="1"/>
</dbReference>
<feature type="domain" description="Alpha-glycerophosphate oxidase C-terminal" evidence="9">
    <location>
        <begin position="407"/>
        <end position="504"/>
    </location>
</feature>
<evidence type="ECO:0000313" key="10">
    <source>
        <dbReference type="EMBL" id="TXG90075.1"/>
    </source>
</evidence>
<name>A0A6P2CC25_9NOCA</name>
<comment type="cofactor">
    <cofactor evidence="1 7">
        <name>FAD</name>
        <dbReference type="ChEBI" id="CHEBI:57692"/>
    </cofactor>
</comment>
<evidence type="ECO:0000256" key="1">
    <source>
        <dbReference type="ARBA" id="ARBA00001974"/>
    </source>
</evidence>
<dbReference type="PANTHER" id="PTHR11985:SF35">
    <property type="entry name" value="ANAEROBIC GLYCEROL-3-PHOSPHATE DEHYDROGENASE SUBUNIT A"/>
    <property type="match status" value="1"/>
</dbReference>
<keyword evidence="6 7" id="KW-0560">Oxidoreductase</keyword>
<comment type="similarity">
    <text evidence="2 7">Belongs to the FAD-dependent glycerol-3-phosphate dehydrogenase family.</text>
</comment>
<evidence type="ECO:0000259" key="9">
    <source>
        <dbReference type="Pfam" id="PF16901"/>
    </source>
</evidence>
<keyword evidence="5" id="KW-0274">FAD</keyword>
<dbReference type="Pfam" id="PF16901">
    <property type="entry name" value="DAO_C"/>
    <property type="match status" value="1"/>
</dbReference>
<gene>
    <name evidence="10" type="ORF">DW322_07420</name>
</gene>
<dbReference type="InterPro" id="IPR000447">
    <property type="entry name" value="G3P_DH_FAD-dep"/>
</dbReference>
<keyword evidence="3 7" id="KW-0285">Flavoprotein</keyword>
<organism evidence="10 11">
    <name type="scientific">Rhodococcus rhodnii</name>
    <dbReference type="NCBI Taxonomy" id="38312"/>
    <lineage>
        <taxon>Bacteria</taxon>
        <taxon>Bacillati</taxon>
        <taxon>Actinomycetota</taxon>
        <taxon>Actinomycetes</taxon>
        <taxon>Mycobacteriales</taxon>
        <taxon>Nocardiaceae</taxon>
        <taxon>Rhodococcus</taxon>
    </lineage>
</organism>
<dbReference type="InterPro" id="IPR006076">
    <property type="entry name" value="FAD-dep_OxRdtase"/>
</dbReference>
<comment type="catalytic activity">
    <reaction evidence="7">
        <text>a quinone + sn-glycerol 3-phosphate = dihydroxyacetone phosphate + a quinol</text>
        <dbReference type="Rhea" id="RHEA:18977"/>
        <dbReference type="ChEBI" id="CHEBI:24646"/>
        <dbReference type="ChEBI" id="CHEBI:57597"/>
        <dbReference type="ChEBI" id="CHEBI:57642"/>
        <dbReference type="ChEBI" id="CHEBI:132124"/>
        <dbReference type="EC" id="1.1.5.3"/>
    </reaction>
</comment>
<dbReference type="Gene3D" id="3.30.9.10">
    <property type="entry name" value="D-Amino Acid Oxidase, subunit A, domain 2"/>
    <property type="match status" value="1"/>
</dbReference>
<dbReference type="AlphaFoldDB" id="A0A6P2CC25"/>
<evidence type="ECO:0000256" key="7">
    <source>
        <dbReference type="RuleBase" id="RU361217"/>
    </source>
</evidence>
<protein>
    <recommendedName>
        <fullName evidence="7">Glycerol-3-phosphate dehydrogenase</fullName>
        <ecNumber evidence="7">1.1.5.3</ecNumber>
    </recommendedName>
</protein>
<dbReference type="GO" id="GO:0009331">
    <property type="term" value="C:glycerol-3-phosphate dehydrogenase (FAD) complex"/>
    <property type="evidence" value="ECO:0007669"/>
    <property type="project" value="UniProtKB-UniRule"/>
</dbReference>
<dbReference type="InterPro" id="IPR031656">
    <property type="entry name" value="DAO_C"/>
</dbReference>
<reference evidence="10 11" key="1">
    <citation type="submission" date="2018-07" db="EMBL/GenBank/DDBJ databases">
        <title>Genome sequence of Rhodococcus rhodnii ATCC 35071 from Rhodnius prolixus.</title>
        <authorList>
            <person name="Patel V."/>
            <person name="Vogel K.J."/>
        </authorList>
    </citation>
    <scope>NUCLEOTIDE SEQUENCE [LARGE SCALE GENOMIC DNA]</scope>
    <source>
        <strain evidence="10 11">ATCC 35071</strain>
    </source>
</reference>
<dbReference type="GO" id="GO:0004368">
    <property type="term" value="F:glycerol-3-phosphate dehydrogenase (quinone) activity"/>
    <property type="evidence" value="ECO:0007669"/>
    <property type="project" value="UniProtKB-EC"/>
</dbReference>
<dbReference type="InterPro" id="IPR038299">
    <property type="entry name" value="DAO_C_sf"/>
</dbReference>
<sequence length="517" mass="53845">MTTPASHALTASRRSADLAALESGGAVDVVVIGGGITGAGIALDAASRGYDTVLVEAHDLAFGTSRWSSKLVHGGLRYLATGNVGIARRSARERGILMTRTAPHLIRAVPQLVPLLPHESFASKALVRTGFLAGDVLRAAAGTPSSVLPRSRRIGRDETVTRAPAVKRAGLAGGLLAYDGQLVDDARLVVGVARTAAQHGARVLTRVRASEATGTSVRLTDTVAGTSFDLTARAVINATGVWAGGLDDGIRVRPSRGTHLVFDAATFGNPTAALTVPIPGETNRFVFVLPEQLGRVYLGLTDEDAPGPVPDVPVPSDDEIDFLLAVVGTALDVAVTRRDVRGAFAGLRPLVDTGSGRTADVSRDHAVIESPSGLVSVVGGKLTEYRHMAEQTLDRAAELCGLPERRCVTASLPLVGAPGNPATPDATGTQLSGLPMSMIARYGAEAARVRDVATCDRPLDPVAPGIDVTRAEFEFAVTHEGALDAADILDRRTRIGLVEDDRTAAESAAFEFAPDIE</sequence>
<proteinExistence type="inferred from homology"/>
<feature type="domain" description="FAD dependent oxidoreductase" evidence="8">
    <location>
        <begin position="28"/>
        <end position="354"/>
    </location>
</feature>